<organism evidence="1 2">
    <name type="scientific">Salarchaeum japonicum</name>
    <dbReference type="NCBI Taxonomy" id="555573"/>
    <lineage>
        <taxon>Archaea</taxon>
        <taxon>Methanobacteriati</taxon>
        <taxon>Methanobacteriota</taxon>
        <taxon>Stenosarchaea group</taxon>
        <taxon>Halobacteria</taxon>
        <taxon>Halobacteriales</taxon>
        <taxon>Halobacteriaceae</taxon>
    </lineage>
</organism>
<name>A0AAV3T470_9EURY</name>
<comment type="caution">
    <text evidence="1">The sequence shown here is derived from an EMBL/GenBank/DDBJ whole genome shotgun (WGS) entry which is preliminary data.</text>
</comment>
<dbReference type="Pfam" id="PF24366">
    <property type="entry name" value="DUF7522"/>
    <property type="match status" value="1"/>
</dbReference>
<dbReference type="GeneID" id="68572882"/>
<keyword evidence="2" id="KW-1185">Reference proteome</keyword>
<protein>
    <submittedName>
        <fullName evidence="1">Uncharacterized protein</fullName>
    </submittedName>
</protein>
<sequence length="140" mass="16179">MTDDVLDGFLAEAGERDTLRVALHYEGDAHDILYKRDDITAEFTDEEFDEMVKNVILKALDEIPEQSEFNRWGTLDVTARWFNEVLIVQIPLGDWEGVILSFDRDKLDDYGELVNALLNYVDTELRPEEEPDDPAEDHFA</sequence>
<dbReference type="RefSeq" id="WP_227262259.1">
    <property type="nucleotide sequence ID" value="NZ_BAAADU010000002.1"/>
</dbReference>
<dbReference type="AlphaFoldDB" id="A0AAV3T470"/>
<dbReference type="Proteomes" id="UP001500194">
    <property type="component" value="Unassembled WGS sequence"/>
</dbReference>
<reference evidence="1 2" key="1">
    <citation type="journal article" date="2019" name="Int. J. Syst. Evol. Microbiol.">
        <title>The Global Catalogue of Microorganisms (GCM) 10K type strain sequencing project: providing services to taxonomists for standard genome sequencing and annotation.</title>
        <authorList>
            <consortium name="The Broad Institute Genomics Platform"/>
            <consortium name="The Broad Institute Genome Sequencing Center for Infectious Disease"/>
            <person name="Wu L."/>
            <person name="Ma J."/>
        </authorList>
    </citation>
    <scope>NUCLEOTIDE SEQUENCE [LARGE SCALE GENOMIC DNA]</scope>
    <source>
        <strain evidence="1 2">JCM 16327</strain>
    </source>
</reference>
<proteinExistence type="predicted"/>
<evidence type="ECO:0000313" key="1">
    <source>
        <dbReference type="EMBL" id="GAA0658995.1"/>
    </source>
</evidence>
<dbReference type="EMBL" id="BAAADU010000002">
    <property type="protein sequence ID" value="GAA0658995.1"/>
    <property type="molecule type" value="Genomic_DNA"/>
</dbReference>
<accession>A0AAV3T470</accession>
<evidence type="ECO:0000313" key="2">
    <source>
        <dbReference type="Proteomes" id="UP001500194"/>
    </source>
</evidence>
<gene>
    <name evidence="1" type="ORF">GCM10009019_24320</name>
</gene>
<dbReference type="InterPro" id="IPR055944">
    <property type="entry name" value="DUF7522"/>
</dbReference>